<dbReference type="PANTHER" id="PTHR36933">
    <property type="entry name" value="SLL0788 PROTEIN"/>
    <property type="match status" value="1"/>
</dbReference>
<feature type="domain" description="DUF305" evidence="2">
    <location>
        <begin position="31"/>
        <end position="117"/>
    </location>
</feature>
<dbReference type="Pfam" id="PF03713">
    <property type="entry name" value="DUF305"/>
    <property type="match status" value="1"/>
</dbReference>
<keyword evidence="4" id="KW-1185">Reference proteome</keyword>
<comment type="caution">
    <text evidence="3">The sequence shown here is derived from an EMBL/GenBank/DDBJ whole genome shotgun (WGS) entry which is preliminary data.</text>
</comment>
<dbReference type="Gene3D" id="1.20.1260.10">
    <property type="match status" value="1"/>
</dbReference>
<dbReference type="PROSITE" id="PS51257">
    <property type="entry name" value="PROKAR_LIPOPROTEIN"/>
    <property type="match status" value="1"/>
</dbReference>
<reference evidence="3 4" key="1">
    <citation type="submission" date="2024-01" db="EMBL/GenBank/DDBJ databases">
        <title>New evidence supports the origin of RcGTA from prophage.</title>
        <authorList>
            <person name="Xu Y."/>
            <person name="Liu B."/>
            <person name="Chen F."/>
        </authorList>
    </citation>
    <scope>NUCLEOTIDE SEQUENCE [LARGE SCALE GENOMIC DNA]</scope>
    <source>
        <strain evidence="3 4">CBW1107-2</strain>
    </source>
</reference>
<dbReference type="RefSeq" id="WP_368802659.1">
    <property type="nucleotide sequence ID" value="NZ_JAZHFV010000002.1"/>
</dbReference>
<dbReference type="InterPro" id="IPR005183">
    <property type="entry name" value="DUF305_CopM-like"/>
</dbReference>
<keyword evidence="1" id="KW-0732">Signal</keyword>
<evidence type="ECO:0000256" key="1">
    <source>
        <dbReference type="SAM" id="SignalP"/>
    </source>
</evidence>
<proteinExistence type="predicted"/>
<dbReference type="InterPro" id="IPR012347">
    <property type="entry name" value="Ferritin-like"/>
</dbReference>
<evidence type="ECO:0000313" key="3">
    <source>
        <dbReference type="EMBL" id="MEX4007513.1"/>
    </source>
</evidence>
<evidence type="ECO:0000259" key="2">
    <source>
        <dbReference type="Pfam" id="PF03713"/>
    </source>
</evidence>
<name>A0ABV3WTM7_9HYPH</name>
<feature type="chain" id="PRO_5047379826" evidence="1">
    <location>
        <begin position="25"/>
        <end position="122"/>
    </location>
</feature>
<gene>
    <name evidence="3" type="ORF">V1479_09375</name>
</gene>
<dbReference type="EMBL" id="JAZHFV010000002">
    <property type="protein sequence ID" value="MEX4007513.1"/>
    <property type="molecule type" value="Genomic_DNA"/>
</dbReference>
<protein>
    <submittedName>
        <fullName evidence="3">DUF305 domain-containing protein</fullName>
    </submittedName>
</protein>
<evidence type="ECO:0000313" key="4">
    <source>
        <dbReference type="Proteomes" id="UP001559025"/>
    </source>
</evidence>
<dbReference type="PANTHER" id="PTHR36933:SF1">
    <property type="entry name" value="SLL0788 PROTEIN"/>
    <property type="match status" value="1"/>
</dbReference>
<sequence>MSRILTSLGAIVFACGLAVFGAQAQTVHGSHGSAPMEGASGAYMDAMARMNDDMMAMQMTGKPGVDFALMMIPHHQSAIDMAKAYLESGEGDAELVKLSEEIIAAQEGEIAFLKSWLEKNAQ</sequence>
<feature type="signal peptide" evidence="1">
    <location>
        <begin position="1"/>
        <end position="24"/>
    </location>
</feature>
<organism evidence="3 4">
    <name type="scientific">Neoaquamicrobium sediminum</name>
    <dbReference type="NCBI Taxonomy" id="1849104"/>
    <lineage>
        <taxon>Bacteria</taxon>
        <taxon>Pseudomonadati</taxon>
        <taxon>Pseudomonadota</taxon>
        <taxon>Alphaproteobacteria</taxon>
        <taxon>Hyphomicrobiales</taxon>
        <taxon>Phyllobacteriaceae</taxon>
        <taxon>Neoaquamicrobium</taxon>
    </lineage>
</organism>
<dbReference type="Proteomes" id="UP001559025">
    <property type="component" value="Unassembled WGS sequence"/>
</dbReference>
<accession>A0ABV3WTM7</accession>